<gene>
    <name evidence="2" type="ORF">ACFQO7_17650</name>
</gene>
<keyword evidence="1" id="KW-0812">Transmembrane</keyword>
<evidence type="ECO:0008006" key="4">
    <source>
        <dbReference type="Google" id="ProtNLM"/>
    </source>
</evidence>
<proteinExistence type="predicted"/>
<reference evidence="3" key="1">
    <citation type="journal article" date="2019" name="Int. J. Syst. Evol. Microbiol.">
        <title>The Global Catalogue of Microorganisms (GCM) 10K type strain sequencing project: providing services to taxonomists for standard genome sequencing and annotation.</title>
        <authorList>
            <consortium name="The Broad Institute Genomics Platform"/>
            <consortium name="The Broad Institute Genome Sequencing Center for Infectious Disease"/>
            <person name="Wu L."/>
            <person name="Ma J."/>
        </authorList>
    </citation>
    <scope>NUCLEOTIDE SEQUENCE [LARGE SCALE GENOMIC DNA]</scope>
    <source>
        <strain evidence="3">CGMCC 1.9106</strain>
    </source>
</reference>
<evidence type="ECO:0000256" key="1">
    <source>
        <dbReference type="SAM" id="Phobius"/>
    </source>
</evidence>
<evidence type="ECO:0000313" key="3">
    <source>
        <dbReference type="Proteomes" id="UP001596392"/>
    </source>
</evidence>
<protein>
    <recommendedName>
        <fullName evidence="4">DUF3515 family protein</fullName>
    </recommendedName>
</protein>
<accession>A0ABW2GWP0</accession>
<keyword evidence="1" id="KW-1133">Transmembrane helix</keyword>
<sequence length="197" mass="21255">MNLGRGPRVAVVRGPDDDPFAELPGAVARRRRNGRKYLFLLLAAILLAQGGWTALHVTYTPEPGPQAVCPMLRPELLDIALPDRDLVQDGDERTESGFLGATCTVRGASGELWIAVTRVGRAGGDSPSANLELLHGWIGDVRQVPLGDEALLVDDRLLQIRHGSYGVWIRYLPNGDVAPEAARQVVVAIGQEVPSQL</sequence>
<name>A0ABW2GWP0_9ACTN</name>
<comment type="caution">
    <text evidence="2">The sequence shown here is derived from an EMBL/GenBank/DDBJ whole genome shotgun (WGS) entry which is preliminary data.</text>
</comment>
<feature type="transmembrane region" description="Helical" evidence="1">
    <location>
        <begin position="37"/>
        <end position="59"/>
    </location>
</feature>
<keyword evidence="1" id="KW-0472">Membrane</keyword>
<dbReference type="RefSeq" id="WP_376807356.1">
    <property type="nucleotide sequence ID" value="NZ_JBHTAC010000016.1"/>
</dbReference>
<dbReference type="EMBL" id="JBHTAC010000016">
    <property type="protein sequence ID" value="MFC7244302.1"/>
    <property type="molecule type" value="Genomic_DNA"/>
</dbReference>
<dbReference type="Proteomes" id="UP001596392">
    <property type="component" value="Unassembled WGS sequence"/>
</dbReference>
<organism evidence="2 3">
    <name type="scientific">Catellatospora aurea</name>
    <dbReference type="NCBI Taxonomy" id="1337874"/>
    <lineage>
        <taxon>Bacteria</taxon>
        <taxon>Bacillati</taxon>
        <taxon>Actinomycetota</taxon>
        <taxon>Actinomycetes</taxon>
        <taxon>Micromonosporales</taxon>
        <taxon>Micromonosporaceae</taxon>
        <taxon>Catellatospora</taxon>
    </lineage>
</organism>
<evidence type="ECO:0000313" key="2">
    <source>
        <dbReference type="EMBL" id="MFC7244302.1"/>
    </source>
</evidence>
<keyword evidence="3" id="KW-1185">Reference proteome</keyword>